<evidence type="ECO:0000259" key="5">
    <source>
        <dbReference type="PROSITE" id="PS50977"/>
    </source>
</evidence>
<evidence type="ECO:0000313" key="7">
    <source>
        <dbReference type="Proteomes" id="UP000666369"/>
    </source>
</evidence>
<dbReference type="InterPro" id="IPR036271">
    <property type="entry name" value="Tet_transcr_reg_TetR-rel_C_sf"/>
</dbReference>
<dbReference type="RefSeq" id="WP_166103107.1">
    <property type="nucleotide sequence ID" value="NZ_JAADJT010000005.1"/>
</dbReference>
<dbReference type="SUPFAM" id="SSF48498">
    <property type="entry name" value="Tetracyclin repressor-like, C-terminal domain"/>
    <property type="match status" value="1"/>
</dbReference>
<evidence type="ECO:0000256" key="1">
    <source>
        <dbReference type="ARBA" id="ARBA00023015"/>
    </source>
</evidence>
<organism evidence="6 7">
    <name type="scientific">Duganella aceris</name>
    <dbReference type="NCBI Taxonomy" id="2703883"/>
    <lineage>
        <taxon>Bacteria</taxon>
        <taxon>Pseudomonadati</taxon>
        <taxon>Pseudomonadota</taxon>
        <taxon>Betaproteobacteria</taxon>
        <taxon>Burkholderiales</taxon>
        <taxon>Oxalobacteraceae</taxon>
        <taxon>Telluria group</taxon>
        <taxon>Duganella</taxon>
    </lineage>
</organism>
<dbReference type="InterPro" id="IPR011075">
    <property type="entry name" value="TetR_C"/>
</dbReference>
<dbReference type="InterPro" id="IPR009057">
    <property type="entry name" value="Homeodomain-like_sf"/>
</dbReference>
<reference evidence="7" key="1">
    <citation type="submission" date="2023-07" db="EMBL/GenBank/DDBJ databases">
        <title>Duganella aceri sp. nov., isolated from tree sap.</title>
        <authorList>
            <person name="Kim I.S."/>
        </authorList>
    </citation>
    <scope>NUCLEOTIDE SEQUENCE [LARGE SCALE GENOMIC DNA]</scope>
    <source>
        <strain evidence="7">SAP-35</strain>
    </source>
</reference>
<keyword evidence="7" id="KW-1185">Reference proteome</keyword>
<dbReference type="Gene3D" id="1.10.357.10">
    <property type="entry name" value="Tetracycline Repressor, domain 2"/>
    <property type="match status" value="1"/>
</dbReference>
<dbReference type="PANTHER" id="PTHR47506:SF6">
    <property type="entry name" value="HTH-TYPE TRANSCRIPTIONAL REPRESSOR NEMR"/>
    <property type="match status" value="1"/>
</dbReference>
<dbReference type="PROSITE" id="PS50977">
    <property type="entry name" value="HTH_TETR_2"/>
    <property type="match status" value="1"/>
</dbReference>
<dbReference type="Proteomes" id="UP000666369">
    <property type="component" value="Unassembled WGS sequence"/>
</dbReference>
<evidence type="ECO:0000256" key="4">
    <source>
        <dbReference type="PROSITE-ProRule" id="PRU00335"/>
    </source>
</evidence>
<proteinExistence type="predicted"/>
<evidence type="ECO:0000256" key="2">
    <source>
        <dbReference type="ARBA" id="ARBA00023125"/>
    </source>
</evidence>
<evidence type="ECO:0000313" key="6">
    <source>
        <dbReference type="EMBL" id="NGZ85062.1"/>
    </source>
</evidence>
<keyword evidence="1" id="KW-0805">Transcription regulation</keyword>
<keyword evidence="3" id="KW-0804">Transcription</keyword>
<dbReference type="SUPFAM" id="SSF46689">
    <property type="entry name" value="Homeodomain-like"/>
    <property type="match status" value="1"/>
</dbReference>
<dbReference type="Pfam" id="PF00440">
    <property type="entry name" value="TetR_N"/>
    <property type="match status" value="1"/>
</dbReference>
<dbReference type="EMBL" id="JAADJT010000005">
    <property type="protein sequence ID" value="NGZ85062.1"/>
    <property type="molecule type" value="Genomic_DNA"/>
</dbReference>
<gene>
    <name evidence="6" type="ORF">GW587_12470</name>
</gene>
<dbReference type="PANTHER" id="PTHR47506">
    <property type="entry name" value="TRANSCRIPTIONAL REGULATORY PROTEIN"/>
    <property type="match status" value="1"/>
</dbReference>
<protein>
    <submittedName>
        <fullName evidence="6">TetR family transcriptional regulator</fullName>
    </submittedName>
</protein>
<dbReference type="InterPro" id="IPR001647">
    <property type="entry name" value="HTH_TetR"/>
</dbReference>
<name>A0ABX0FKG0_9BURK</name>
<accession>A0ABX0FKG0</accession>
<evidence type="ECO:0000256" key="3">
    <source>
        <dbReference type="ARBA" id="ARBA00023163"/>
    </source>
</evidence>
<keyword evidence="2 4" id="KW-0238">DNA-binding</keyword>
<sequence length="193" mass="21591">MKNLPTRDRLLTEGLRLIHEQGFGNTTIFHIVKAAGVSADAFDEHFACKEDFALQVLDVYFANGRATVDATLRNDDLPPLDRLRQYLALNLAHLDRDGMRNGCLYGNFAAEGSDYSDLIRHRITEIFEYVAQSISYCLRAAAQTGKLRPRLEYDEVANFAVASLQGAILLAKAQRSPVPVLQFERSLFSLILA</sequence>
<feature type="DNA-binding region" description="H-T-H motif" evidence="4">
    <location>
        <begin position="27"/>
        <end position="46"/>
    </location>
</feature>
<comment type="caution">
    <text evidence="6">The sequence shown here is derived from an EMBL/GenBank/DDBJ whole genome shotgun (WGS) entry which is preliminary data.</text>
</comment>
<dbReference type="Pfam" id="PF16925">
    <property type="entry name" value="TetR_C_13"/>
    <property type="match status" value="1"/>
</dbReference>
<feature type="domain" description="HTH tetR-type" evidence="5">
    <location>
        <begin position="4"/>
        <end position="64"/>
    </location>
</feature>